<keyword evidence="2" id="KW-0732">Signal</keyword>
<proteinExistence type="predicted"/>
<dbReference type="Proteomes" id="UP000321893">
    <property type="component" value="Unassembled WGS sequence"/>
</dbReference>
<dbReference type="OrthoDB" id="2330063at2"/>
<protein>
    <submittedName>
        <fullName evidence="3">Uncharacterized protein</fullName>
    </submittedName>
</protein>
<feature type="region of interest" description="Disordered" evidence="1">
    <location>
        <begin position="304"/>
        <end position="347"/>
    </location>
</feature>
<evidence type="ECO:0000256" key="1">
    <source>
        <dbReference type="SAM" id="MobiDB-lite"/>
    </source>
</evidence>
<dbReference type="InterPro" id="IPR044081">
    <property type="entry name" value="DUF5776"/>
</dbReference>
<gene>
    <name evidence="3" type="ORF">LKE01_21190</name>
</gene>
<organism evidence="3 4">
    <name type="scientific">Lentilactobacillus kefiri</name>
    <name type="common">Lactobacillus kefiri</name>
    <dbReference type="NCBI Taxonomy" id="33962"/>
    <lineage>
        <taxon>Bacteria</taxon>
        <taxon>Bacillati</taxon>
        <taxon>Bacillota</taxon>
        <taxon>Bacilli</taxon>
        <taxon>Lactobacillales</taxon>
        <taxon>Lactobacillaceae</taxon>
        <taxon>Lentilactobacillus</taxon>
    </lineage>
</organism>
<dbReference type="EMBL" id="BJVK01000044">
    <property type="protein sequence ID" value="GEL29299.1"/>
    <property type="molecule type" value="Genomic_DNA"/>
</dbReference>
<reference evidence="3" key="1">
    <citation type="submission" date="2019-07" db="EMBL/GenBank/DDBJ databases">
        <title>Whole genome shotgun sequence of Lactobacillus kefiri NBRC 15888.</title>
        <authorList>
            <person name="Hosoyama A."/>
            <person name="Uohara A."/>
            <person name="Ohji S."/>
            <person name="Ichikawa N."/>
        </authorList>
    </citation>
    <scope>NUCLEOTIDE SEQUENCE [LARGE SCALE GENOMIC DNA]</scope>
    <source>
        <strain evidence="3">NBRC 15888</strain>
    </source>
</reference>
<keyword evidence="4" id="KW-1185">Reference proteome</keyword>
<evidence type="ECO:0000313" key="3">
    <source>
        <dbReference type="EMBL" id="GEL29299.1"/>
    </source>
</evidence>
<comment type="caution">
    <text evidence="3">The sequence shown here is derived from an EMBL/GenBank/DDBJ whole genome shotgun (WGS) entry which is preliminary data.</text>
</comment>
<dbReference type="Pfam" id="PF19087">
    <property type="entry name" value="DUF5776"/>
    <property type="match status" value="1"/>
</dbReference>
<dbReference type="STRING" id="1423764.FC95_GL001228"/>
<feature type="signal peptide" evidence="2">
    <location>
        <begin position="1"/>
        <end position="22"/>
    </location>
</feature>
<evidence type="ECO:0000313" key="4">
    <source>
        <dbReference type="Proteomes" id="UP000321893"/>
    </source>
</evidence>
<dbReference type="RefSeq" id="WP_082619732.1">
    <property type="nucleotide sequence ID" value="NZ_BJVK01000044.1"/>
</dbReference>
<name>A0A511DWU5_LENKE</name>
<evidence type="ECO:0000256" key="2">
    <source>
        <dbReference type="SAM" id="SignalP"/>
    </source>
</evidence>
<accession>A0A511DWU5</accession>
<feature type="chain" id="PRO_5039301366" evidence="2">
    <location>
        <begin position="23"/>
        <end position="512"/>
    </location>
</feature>
<dbReference type="AlphaFoldDB" id="A0A511DWU5"/>
<sequence length="512" mass="55705">MKKKYVLSLICTSALATFILGASTVNSTNVIPTAITAHAADTSFDISNFKDGQWYLYWMPADNIFPQYVDKNYSNQPNSLTTPTEVPDTIISNDSENNTVGQTVKVSKVQLSPNNVSIVGYAPYLTDAVKIEVNEYSPSGSKVANPDLKVEAADDQHPNDSYGVIDGINTMQNNNIAVVKMTPAKPSLTGTLYLFFKKAGTGQFKPSYAYYYAFNGSTTPTQIANTVSNSTINVPSGSKTLKLTQTGYIDPEWTGGDSNVKIDANGNITGLDNPAEAGKTITFTVKDQAVPSVTHTFNIVIPAKTLPNNGGGSSNTTVPSTPSTPTPTPSNPNWNPTTPKNQDGTGLPNYAAVKGSAVYATKRVYMYRSANFKKSQRIATYPKAKRVNRPMFVVLDYAKSNGGALRYKVRDVNHHSKTNGKIGYITANPKYVVNVYYKTMPNNGKITVINKKGIHAYKNVNLTGRVKTFKKGTRVAVKSFAKHNLTTRYQLSNGTYITANKKLVIQGSFKHD</sequence>
<dbReference type="GeneID" id="71566354"/>